<keyword evidence="5" id="KW-1185">Reference proteome</keyword>
<dbReference type="InterPro" id="IPR002213">
    <property type="entry name" value="UDP_glucos_trans"/>
</dbReference>
<dbReference type="EMBL" id="JANEYF010003027">
    <property type="protein sequence ID" value="KAJ8940069.1"/>
    <property type="molecule type" value="Genomic_DNA"/>
</dbReference>
<accession>A0AAV8XMC7</accession>
<organism evidence="4 5">
    <name type="scientific">Rhamnusium bicolor</name>
    <dbReference type="NCBI Taxonomy" id="1586634"/>
    <lineage>
        <taxon>Eukaryota</taxon>
        <taxon>Metazoa</taxon>
        <taxon>Ecdysozoa</taxon>
        <taxon>Arthropoda</taxon>
        <taxon>Hexapoda</taxon>
        <taxon>Insecta</taxon>
        <taxon>Pterygota</taxon>
        <taxon>Neoptera</taxon>
        <taxon>Endopterygota</taxon>
        <taxon>Coleoptera</taxon>
        <taxon>Polyphaga</taxon>
        <taxon>Cucujiformia</taxon>
        <taxon>Chrysomeloidea</taxon>
        <taxon>Cerambycidae</taxon>
        <taxon>Lepturinae</taxon>
        <taxon>Rhagiini</taxon>
        <taxon>Rhamnusium</taxon>
    </lineage>
</organism>
<dbReference type="SUPFAM" id="SSF53756">
    <property type="entry name" value="UDP-Glycosyltransferase/glycogen phosphorylase"/>
    <property type="match status" value="1"/>
</dbReference>
<dbReference type="Gene3D" id="3.40.50.2000">
    <property type="entry name" value="Glycogen Phosphorylase B"/>
    <property type="match status" value="1"/>
</dbReference>
<dbReference type="PANTHER" id="PTHR48043:SF159">
    <property type="entry name" value="EG:EG0003.4 PROTEIN-RELATED"/>
    <property type="match status" value="1"/>
</dbReference>
<protein>
    <recommendedName>
        <fullName evidence="6">UDP-glycosyltransferase</fullName>
    </recommendedName>
</protein>
<gene>
    <name evidence="4" type="ORF">NQ314_010903</name>
</gene>
<dbReference type="InterPro" id="IPR050271">
    <property type="entry name" value="UDP-glycosyltransferase"/>
</dbReference>
<evidence type="ECO:0000256" key="1">
    <source>
        <dbReference type="ARBA" id="ARBA00009995"/>
    </source>
</evidence>
<dbReference type="Pfam" id="PF00201">
    <property type="entry name" value="UDPGT"/>
    <property type="match status" value="1"/>
</dbReference>
<evidence type="ECO:0000313" key="4">
    <source>
        <dbReference type="EMBL" id="KAJ8940069.1"/>
    </source>
</evidence>
<reference evidence="4" key="1">
    <citation type="journal article" date="2023" name="Insect Mol. Biol.">
        <title>Genome sequencing provides insights into the evolution of gene families encoding plant cell wall-degrading enzymes in longhorned beetles.</title>
        <authorList>
            <person name="Shin N.R."/>
            <person name="Okamura Y."/>
            <person name="Kirsch R."/>
            <person name="Pauchet Y."/>
        </authorList>
    </citation>
    <scope>NUCLEOTIDE SEQUENCE</scope>
    <source>
        <strain evidence="4">RBIC_L_NR</strain>
    </source>
</reference>
<evidence type="ECO:0008006" key="6">
    <source>
        <dbReference type="Google" id="ProtNLM"/>
    </source>
</evidence>
<dbReference type="AlphaFoldDB" id="A0AAV8XMC7"/>
<keyword evidence="3" id="KW-0808">Transferase</keyword>
<name>A0AAV8XMC7_9CUCU</name>
<dbReference type="Proteomes" id="UP001162156">
    <property type="component" value="Unassembled WGS sequence"/>
</dbReference>
<keyword evidence="2" id="KW-0328">Glycosyltransferase</keyword>
<feature type="non-terminal residue" evidence="4">
    <location>
        <position position="127"/>
    </location>
</feature>
<proteinExistence type="inferred from homology"/>
<evidence type="ECO:0000313" key="5">
    <source>
        <dbReference type="Proteomes" id="UP001162156"/>
    </source>
</evidence>
<evidence type="ECO:0000256" key="3">
    <source>
        <dbReference type="ARBA" id="ARBA00022679"/>
    </source>
</evidence>
<dbReference type="PANTHER" id="PTHR48043">
    <property type="entry name" value="EG:EG0003.4 PROTEIN-RELATED"/>
    <property type="match status" value="1"/>
</dbReference>
<evidence type="ECO:0000256" key="2">
    <source>
        <dbReference type="ARBA" id="ARBA00022676"/>
    </source>
</evidence>
<sequence length="127" mass="14540">MELRKRQTPFRAYMDLQTIMDNAKDGVILFSLGTNARSDKLRTQTKQALLDAFRHPNLRLFISHGGALSTLESAFHGVPIIGMPLFIDQRITINTMVERKVALKVDIHNIMSLYLLENIHEILKKSH</sequence>
<dbReference type="GO" id="GO:0008194">
    <property type="term" value="F:UDP-glycosyltransferase activity"/>
    <property type="evidence" value="ECO:0007669"/>
    <property type="project" value="InterPro"/>
</dbReference>
<comment type="similarity">
    <text evidence="1">Belongs to the UDP-glycosyltransferase family.</text>
</comment>
<comment type="caution">
    <text evidence="4">The sequence shown here is derived from an EMBL/GenBank/DDBJ whole genome shotgun (WGS) entry which is preliminary data.</text>
</comment>